<dbReference type="GO" id="GO:0022625">
    <property type="term" value="C:cytosolic large ribosomal subunit"/>
    <property type="evidence" value="ECO:0007669"/>
    <property type="project" value="TreeGrafter"/>
</dbReference>
<sequence length="95" mass="10659">MKIEISQHAKYICLLCGKTKMKRRAVGIWHHGSCMKKVAGGAGLNNTTSAVTVTSEGIERPVEALPFQTLLAYNKWVNLCSKLLWFVVTFINKMF</sequence>
<evidence type="ECO:0000313" key="5">
    <source>
        <dbReference type="Proteomes" id="UP000472241"/>
    </source>
</evidence>
<dbReference type="InterPro" id="IPR011331">
    <property type="entry name" value="Ribosomal_eL37/eL43"/>
</dbReference>
<dbReference type="Pfam" id="PF01780">
    <property type="entry name" value="Ribosomal_L37ae"/>
    <property type="match status" value="1"/>
</dbReference>
<reference evidence="4" key="1">
    <citation type="submission" date="2025-08" db="UniProtKB">
        <authorList>
            <consortium name="Ensembl"/>
        </authorList>
    </citation>
    <scope>IDENTIFICATION</scope>
</reference>
<dbReference type="GO" id="GO:0003735">
    <property type="term" value="F:structural constituent of ribosome"/>
    <property type="evidence" value="ECO:0007669"/>
    <property type="project" value="InterPro"/>
</dbReference>
<keyword evidence="2" id="KW-0689">Ribosomal protein</keyword>
<proteinExistence type="inferred from homology"/>
<dbReference type="PANTHER" id="PTHR48160">
    <property type="entry name" value="LARGE RIBOSOMAL SUBUNIT PROTEIN EL43"/>
    <property type="match status" value="1"/>
</dbReference>
<dbReference type="Gene3D" id="2.20.25.30">
    <property type="match status" value="1"/>
</dbReference>
<evidence type="ECO:0000256" key="1">
    <source>
        <dbReference type="ARBA" id="ARBA00008672"/>
    </source>
</evidence>
<evidence type="ECO:0000256" key="3">
    <source>
        <dbReference type="ARBA" id="ARBA00023274"/>
    </source>
</evidence>
<dbReference type="PANTHER" id="PTHR48160:SF1">
    <property type="entry name" value="LARGE RIBOSOMAL SUBUNIT PROTEIN EL43"/>
    <property type="match status" value="1"/>
</dbReference>
<dbReference type="InterPro" id="IPR011332">
    <property type="entry name" value="Ribosomal_zn-bd"/>
</dbReference>
<keyword evidence="5" id="KW-1185">Reference proteome</keyword>
<dbReference type="AlphaFoldDB" id="A0A667HF05"/>
<dbReference type="Proteomes" id="UP000472241">
    <property type="component" value="Unplaced"/>
</dbReference>
<dbReference type="GO" id="GO:0006412">
    <property type="term" value="P:translation"/>
    <property type="evidence" value="ECO:0007669"/>
    <property type="project" value="InterPro"/>
</dbReference>
<dbReference type="InterPro" id="IPR002674">
    <property type="entry name" value="Ribosomal_eL43"/>
</dbReference>
<dbReference type="SUPFAM" id="SSF57829">
    <property type="entry name" value="Zn-binding ribosomal proteins"/>
    <property type="match status" value="1"/>
</dbReference>
<dbReference type="Ensembl" id="ENSLCNT00005020498.1">
    <property type="protein sequence ID" value="ENSLCNP00005018273.1"/>
    <property type="gene ID" value="ENSLCNG00005012002.1"/>
</dbReference>
<name>A0A667HF05_LYNCA</name>
<evidence type="ECO:0008006" key="6">
    <source>
        <dbReference type="Google" id="ProtNLM"/>
    </source>
</evidence>
<evidence type="ECO:0000256" key="2">
    <source>
        <dbReference type="ARBA" id="ARBA00022980"/>
    </source>
</evidence>
<evidence type="ECO:0000313" key="4">
    <source>
        <dbReference type="Ensembl" id="ENSLCNP00005018273.1"/>
    </source>
</evidence>
<accession>A0A667HF05</accession>
<organism evidence="4 5">
    <name type="scientific">Lynx canadensis</name>
    <name type="common">Canada lynx</name>
    <name type="synonym">Felis canadensis</name>
    <dbReference type="NCBI Taxonomy" id="61383"/>
    <lineage>
        <taxon>Eukaryota</taxon>
        <taxon>Metazoa</taxon>
        <taxon>Chordata</taxon>
        <taxon>Craniata</taxon>
        <taxon>Vertebrata</taxon>
        <taxon>Euteleostomi</taxon>
        <taxon>Mammalia</taxon>
        <taxon>Eutheria</taxon>
        <taxon>Laurasiatheria</taxon>
        <taxon>Carnivora</taxon>
        <taxon>Feliformia</taxon>
        <taxon>Felidae</taxon>
        <taxon>Felinae</taxon>
        <taxon>Lynx</taxon>
    </lineage>
</organism>
<keyword evidence="3" id="KW-0687">Ribonucleoprotein</keyword>
<reference evidence="4" key="2">
    <citation type="submission" date="2025-09" db="UniProtKB">
        <authorList>
            <consortium name="Ensembl"/>
        </authorList>
    </citation>
    <scope>IDENTIFICATION</scope>
</reference>
<protein>
    <recommendedName>
        <fullName evidence="6">Ribosomal protein L37a</fullName>
    </recommendedName>
</protein>
<comment type="similarity">
    <text evidence="1">Belongs to the eukaryotic ribosomal protein eL43 family.</text>
</comment>